<dbReference type="Proteomes" id="UP001139488">
    <property type="component" value="Unassembled WGS sequence"/>
</dbReference>
<dbReference type="EMBL" id="JAJNNZ010000012">
    <property type="protein sequence ID" value="MCJ2378045.1"/>
    <property type="molecule type" value="Genomic_DNA"/>
</dbReference>
<protein>
    <submittedName>
        <fullName evidence="12">Type II secretion system F family protein</fullName>
    </submittedName>
</protein>
<comment type="similarity">
    <text evidence="2 9">Belongs to the GSP F family.</text>
</comment>
<dbReference type="GO" id="GO:0015628">
    <property type="term" value="P:protein secretion by the type II secretion system"/>
    <property type="evidence" value="ECO:0007669"/>
    <property type="project" value="TreeGrafter"/>
</dbReference>
<evidence type="ECO:0000313" key="13">
    <source>
        <dbReference type="Proteomes" id="UP001139488"/>
    </source>
</evidence>
<evidence type="ECO:0000256" key="5">
    <source>
        <dbReference type="ARBA" id="ARBA00022519"/>
    </source>
</evidence>
<dbReference type="PANTHER" id="PTHR30012:SF7">
    <property type="entry name" value="PROTEIN TRANSPORT PROTEIN HOFC HOMOLOG"/>
    <property type="match status" value="1"/>
</dbReference>
<dbReference type="InterPro" id="IPR003004">
    <property type="entry name" value="GspF/PilC"/>
</dbReference>
<name>A0A9X1WGJ9_9VIBR</name>
<keyword evidence="5" id="KW-0997">Cell inner membrane</keyword>
<dbReference type="PRINTS" id="PR00812">
    <property type="entry name" value="BCTERIALGSPF"/>
</dbReference>
<feature type="transmembrane region" description="Helical" evidence="10">
    <location>
        <begin position="380"/>
        <end position="400"/>
    </location>
</feature>
<feature type="transmembrane region" description="Helical" evidence="10">
    <location>
        <begin position="227"/>
        <end position="244"/>
    </location>
</feature>
<comment type="caution">
    <text evidence="12">The sequence shown here is derived from an EMBL/GenBank/DDBJ whole genome shotgun (WGS) entry which is preliminary data.</text>
</comment>
<accession>A0A9X1WGJ9</accession>
<evidence type="ECO:0000256" key="10">
    <source>
        <dbReference type="SAM" id="Phobius"/>
    </source>
</evidence>
<dbReference type="Gene3D" id="1.20.81.30">
    <property type="entry name" value="Type II secretion system (T2SS), domain F"/>
    <property type="match status" value="2"/>
</dbReference>
<dbReference type="GO" id="GO:0005886">
    <property type="term" value="C:plasma membrane"/>
    <property type="evidence" value="ECO:0007669"/>
    <property type="project" value="UniProtKB-SubCell"/>
</dbReference>
<keyword evidence="4" id="KW-1003">Cell membrane</keyword>
<dbReference type="InterPro" id="IPR042094">
    <property type="entry name" value="T2SS_GspF_sf"/>
</dbReference>
<sequence length="408" mass="45231">MVKVPKHQLHTFRWKGLDASGKKISGKSMAFESVEVRDSLQKQSIQIIRITRQSVSSLAKLRHKINRQDITFLTRQFATLLNTGIPLIEAINLIRNNNPKAEMKSVLLMLCKSVESGVSISKALQAASPHFDGFYVDMIATGEASGNLAQVFERLAYYREKQQALRSKVIKAMIYPAMVLITSILVGLMMMTQVIPEFEAMFKGFGASLPWFTELIIDISHTLKRHTGSAALTIMLMVLLLTVMRKKSTTVQLKLSRLALASPIVGEILAKASIAKFCRTLATSFSSGIPILVSIQASAKTADNYHYQQSILAIHSDVVAGMPIHNAMRNTKTFPELVVQMILIGEETGNLDDMLNQIADIYEFEVDDKVDNLGKIIEPLIILFLGVFIGGLVIAMYLPIFNLMSVIS</sequence>
<feature type="domain" description="Type II secretion system protein GspF" evidence="11">
    <location>
        <begin position="277"/>
        <end position="399"/>
    </location>
</feature>
<feature type="transmembrane region" description="Helical" evidence="10">
    <location>
        <begin position="172"/>
        <end position="195"/>
    </location>
</feature>
<evidence type="ECO:0000256" key="6">
    <source>
        <dbReference type="ARBA" id="ARBA00022692"/>
    </source>
</evidence>
<feature type="domain" description="Type II secretion system protein GspF" evidence="11">
    <location>
        <begin position="74"/>
        <end position="196"/>
    </location>
</feature>
<dbReference type="AlphaFoldDB" id="A0A9X1WGJ9"/>
<gene>
    <name evidence="12" type="ORF">LNL84_14505</name>
</gene>
<reference evidence="12" key="1">
    <citation type="submission" date="2021-11" db="EMBL/GenBank/DDBJ databases">
        <title>Vibrio ZSDE26 sp. nov. and Vibrio ZSDZ34 sp. nov., isolated from coastal seawater in Qingdao.</title>
        <authorList>
            <person name="Zhang P."/>
        </authorList>
    </citation>
    <scope>NUCLEOTIDE SEQUENCE</scope>
    <source>
        <strain evidence="12">ZSDZ34</strain>
    </source>
</reference>
<keyword evidence="6 9" id="KW-0812">Transmembrane</keyword>
<keyword evidence="7 10" id="KW-1133">Transmembrane helix</keyword>
<keyword evidence="13" id="KW-1185">Reference proteome</keyword>
<evidence type="ECO:0000256" key="3">
    <source>
        <dbReference type="ARBA" id="ARBA00022448"/>
    </source>
</evidence>
<dbReference type="InterPro" id="IPR018076">
    <property type="entry name" value="T2SS_GspF_dom"/>
</dbReference>
<evidence type="ECO:0000313" key="12">
    <source>
        <dbReference type="EMBL" id="MCJ2378045.1"/>
    </source>
</evidence>
<keyword evidence="8 10" id="KW-0472">Membrane</keyword>
<dbReference type="PROSITE" id="PS00874">
    <property type="entry name" value="T2SP_F"/>
    <property type="match status" value="1"/>
</dbReference>
<organism evidence="12 13">
    <name type="scientific">Vibrio gelatinilyticus</name>
    <dbReference type="NCBI Taxonomy" id="2893468"/>
    <lineage>
        <taxon>Bacteria</taxon>
        <taxon>Pseudomonadati</taxon>
        <taxon>Pseudomonadota</taxon>
        <taxon>Gammaproteobacteria</taxon>
        <taxon>Vibrionales</taxon>
        <taxon>Vibrionaceae</taxon>
        <taxon>Vibrio</taxon>
    </lineage>
</organism>
<evidence type="ECO:0000256" key="7">
    <source>
        <dbReference type="ARBA" id="ARBA00022989"/>
    </source>
</evidence>
<evidence type="ECO:0000259" key="11">
    <source>
        <dbReference type="Pfam" id="PF00482"/>
    </source>
</evidence>
<dbReference type="InterPro" id="IPR001992">
    <property type="entry name" value="T2SS_GspF/T4SS_PilC_CS"/>
</dbReference>
<evidence type="ECO:0000256" key="9">
    <source>
        <dbReference type="RuleBase" id="RU003923"/>
    </source>
</evidence>
<comment type="subcellular location">
    <subcellularLocation>
        <location evidence="1 9">Cell inner membrane</location>
        <topology evidence="1 9">Multi-pass membrane protein</topology>
    </subcellularLocation>
</comment>
<evidence type="ECO:0000256" key="8">
    <source>
        <dbReference type="ARBA" id="ARBA00023136"/>
    </source>
</evidence>
<proteinExistence type="inferred from homology"/>
<dbReference type="Pfam" id="PF00482">
    <property type="entry name" value="T2SSF"/>
    <property type="match status" value="2"/>
</dbReference>
<keyword evidence="3 9" id="KW-0813">Transport</keyword>
<dbReference type="FunFam" id="1.20.81.30:FF:000001">
    <property type="entry name" value="Type II secretion system protein F"/>
    <property type="match status" value="2"/>
</dbReference>
<evidence type="ECO:0000256" key="4">
    <source>
        <dbReference type="ARBA" id="ARBA00022475"/>
    </source>
</evidence>
<dbReference type="PANTHER" id="PTHR30012">
    <property type="entry name" value="GENERAL SECRETION PATHWAY PROTEIN"/>
    <property type="match status" value="1"/>
</dbReference>
<evidence type="ECO:0000256" key="2">
    <source>
        <dbReference type="ARBA" id="ARBA00005745"/>
    </source>
</evidence>
<evidence type="ECO:0000256" key="1">
    <source>
        <dbReference type="ARBA" id="ARBA00004429"/>
    </source>
</evidence>